<reference evidence="2" key="1">
    <citation type="journal article" date="2016" name="Nature">
        <title>Genome evolution in the allotetraploid frog Xenopus laevis.</title>
        <authorList>
            <person name="Session A.M."/>
            <person name="Uno Y."/>
            <person name="Kwon T."/>
            <person name="Chapman J.A."/>
            <person name="Toyoda A."/>
            <person name="Takahashi S."/>
            <person name="Fukui A."/>
            <person name="Hikosaka A."/>
            <person name="Suzuki A."/>
            <person name="Kondo M."/>
            <person name="van Heeringen S.J."/>
            <person name="Quigley I."/>
            <person name="Heinz S."/>
            <person name="Ogino H."/>
            <person name="Ochi H."/>
            <person name="Hellsten U."/>
            <person name="Lyons J.B."/>
            <person name="Simakov O."/>
            <person name="Putnam N."/>
            <person name="Stites J."/>
            <person name="Kuroki Y."/>
            <person name="Tanaka T."/>
            <person name="Michiue T."/>
            <person name="Watanabe M."/>
            <person name="Bogdanovic O."/>
            <person name="Lister R."/>
            <person name="Georgiou G."/>
            <person name="Paranjpe S.S."/>
            <person name="van Kruijsbergen I."/>
            <person name="Shu S."/>
            <person name="Carlson J."/>
            <person name="Kinoshita T."/>
            <person name="Ohta Y."/>
            <person name="Mawaribuchi S."/>
            <person name="Jenkins J."/>
            <person name="Grimwood J."/>
            <person name="Schmutz J."/>
            <person name="Mitros T."/>
            <person name="Mozaffari S.V."/>
            <person name="Suzuki Y."/>
            <person name="Haramoto Y."/>
            <person name="Yamamoto T.S."/>
            <person name="Takagi C."/>
            <person name="Heald R."/>
            <person name="Miller K."/>
            <person name="Haudenschild C."/>
            <person name="Kitzman J."/>
            <person name="Nakayama T."/>
            <person name="Izutsu Y."/>
            <person name="Robert J."/>
            <person name="Fortriede J."/>
            <person name="Burns K."/>
            <person name="Lotay V."/>
            <person name="Karimi K."/>
            <person name="Yasuoka Y."/>
            <person name="Dichmann D.S."/>
            <person name="Flajnik M.F."/>
            <person name="Houston D.W."/>
            <person name="Shendure J."/>
            <person name="DuPasquier L."/>
            <person name="Vize P.D."/>
            <person name="Zorn A.M."/>
            <person name="Ito M."/>
            <person name="Marcotte E.M."/>
            <person name="Wallingford J.B."/>
            <person name="Ito Y."/>
            <person name="Asashima M."/>
            <person name="Ueno N."/>
            <person name="Matsuda Y."/>
            <person name="Veenstra G.J."/>
            <person name="Fujiyama A."/>
            <person name="Harland R.M."/>
            <person name="Taira M."/>
            <person name="Rokhsar D.S."/>
        </authorList>
    </citation>
    <scope>NUCLEOTIDE SEQUENCE [LARGE SCALE GENOMIC DNA]</scope>
    <source>
        <strain evidence="2">J</strain>
    </source>
</reference>
<dbReference type="EMBL" id="CM004466">
    <property type="protein sequence ID" value="OCU01908.1"/>
    <property type="molecule type" value="Genomic_DNA"/>
</dbReference>
<dbReference type="AlphaFoldDB" id="A0A974E3C7"/>
<protein>
    <submittedName>
        <fullName evidence="1">Uncharacterized protein</fullName>
    </submittedName>
</protein>
<sequence length="106" mass="11508">MVASRSRASDSQRWLITVRGTVHSVSMGGTCIWVPPPHANPPHPHALALPQPMPDRANEHVLPRRAPGAFTLDWGTVTPYQRPVHPDSAGGGFGTVSANWVQMSKR</sequence>
<proteinExistence type="predicted"/>
<dbReference type="Proteomes" id="UP000694892">
    <property type="component" value="Chromosome 1L"/>
</dbReference>
<evidence type="ECO:0000313" key="2">
    <source>
        <dbReference type="Proteomes" id="UP000694892"/>
    </source>
</evidence>
<accession>A0A974E3C7</accession>
<gene>
    <name evidence="1" type="ORF">XELAEV_18007687mg</name>
</gene>
<evidence type="ECO:0000313" key="1">
    <source>
        <dbReference type="EMBL" id="OCU01908.1"/>
    </source>
</evidence>
<organism evidence="1 2">
    <name type="scientific">Xenopus laevis</name>
    <name type="common">African clawed frog</name>
    <dbReference type="NCBI Taxonomy" id="8355"/>
    <lineage>
        <taxon>Eukaryota</taxon>
        <taxon>Metazoa</taxon>
        <taxon>Chordata</taxon>
        <taxon>Craniata</taxon>
        <taxon>Vertebrata</taxon>
        <taxon>Euteleostomi</taxon>
        <taxon>Amphibia</taxon>
        <taxon>Batrachia</taxon>
        <taxon>Anura</taxon>
        <taxon>Pipoidea</taxon>
        <taxon>Pipidae</taxon>
        <taxon>Xenopodinae</taxon>
        <taxon>Xenopus</taxon>
        <taxon>Xenopus</taxon>
    </lineage>
</organism>
<name>A0A974E3C7_XENLA</name>